<comment type="similarity">
    <text evidence="1 5">Belongs to the peptidase S8 family.</text>
</comment>
<comment type="caution">
    <text evidence="5">Lacks conserved residue(s) required for the propagation of feature annotation.</text>
</comment>
<dbReference type="InterPro" id="IPR051048">
    <property type="entry name" value="Peptidase_S8/S53_subtilisin"/>
</dbReference>
<accession>A0A1J4KUQ9</accession>
<sequence length="430" mass="46651">MNNVGSKISTNSWGGIERDPTLLQAWGSLAYDNPDKLFVFGAGNNGEKSSSFSILDPGTSKNVLSVGALDSLYDTPKRYILTGSGQTIQLESLVPLVFSDEGVLGVNIVVGNGDDDAVDICNIMANKTKTGIAYTSNQTALIEKLKKCQSKEYKALFMTYDATVLQLVGKSVQLQLDSTLNTSKFYNVASYSSVGPAFSGILKPEILAPGTRIISANSKSKKYQTGNFGCSQDDYAYIVLEGTSMATPNAAGAAVLVRQYFTDRKWMDTPRELDGKTLRALLIASASNKRLLGNNNVIDRRTGFGAIDLSKVLSFDASDSGISISKSDSQIPSQSHYSAQIIASKTFKSRRLSFVLTYLDPETSVDSVIPIYNDLDLVVTSPSGKRYIGNNNDIYGNNTDAYHFSTSEKIVLEDDLFEDGQCACHISFHF</sequence>
<evidence type="ECO:0000256" key="5">
    <source>
        <dbReference type="PROSITE-ProRule" id="PRU01240"/>
    </source>
</evidence>
<dbReference type="RefSeq" id="XP_068368143.1">
    <property type="nucleotide sequence ID" value="XM_068497854.1"/>
</dbReference>
<dbReference type="SUPFAM" id="SSF52743">
    <property type="entry name" value="Subtilisin-like"/>
    <property type="match status" value="1"/>
</dbReference>
<gene>
    <name evidence="7" type="ORF">TRFO_14494</name>
</gene>
<protein>
    <recommendedName>
        <fullName evidence="6">Peptidase S8/S53 domain-containing protein</fullName>
    </recommendedName>
</protein>
<evidence type="ECO:0000313" key="7">
    <source>
        <dbReference type="EMBL" id="OHT15007.1"/>
    </source>
</evidence>
<evidence type="ECO:0000256" key="4">
    <source>
        <dbReference type="ARBA" id="ARBA00022825"/>
    </source>
</evidence>
<keyword evidence="4" id="KW-0720">Serine protease</keyword>
<dbReference type="EMBL" id="MLAK01000282">
    <property type="protein sequence ID" value="OHT15007.1"/>
    <property type="molecule type" value="Genomic_DNA"/>
</dbReference>
<dbReference type="InterPro" id="IPR000209">
    <property type="entry name" value="Peptidase_S8/S53_dom"/>
</dbReference>
<evidence type="ECO:0000256" key="3">
    <source>
        <dbReference type="ARBA" id="ARBA00022801"/>
    </source>
</evidence>
<organism evidence="7 8">
    <name type="scientific">Tritrichomonas foetus</name>
    <dbReference type="NCBI Taxonomy" id="1144522"/>
    <lineage>
        <taxon>Eukaryota</taxon>
        <taxon>Metamonada</taxon>
        <taxon>Parabasalia</taxon>
        <taxon>Tritrichomonadida</taxon>
        <taxon>Tritrichomonadidae</taxon>
        <taxon>Tritrichomonas</taxon>
    </lineage>
</organism>
<dbReference type="Pfam" id="PF00082">
    <property type="entry name" value="Peptidase_S8"/>
    <property type="match status" value="1"/>
</dbReference>
<comment type="caution">
    <text evidence="7">The sequence shown here is derived from an EMBL/GenBank/DDBJ whole genome shotgun (WGS) entry which is preliminary data.</text>
</comment>
<evidence type="ECO:0000259" key="6">
    <source>
        <dbReference type="Pfam" id="PF00082"/>
    </source>
</evidence>
<keyword evidence="2" id="KW-0645">Protease</keyword>
<feature type="domain" description="Peptidase S8/S53" evidence="6">
    <location>
        <begin position="5"/>
        <end position="305"/>
    </location>
</feature>
<dbReference type="OrthoDB" id="2015864at2759"/>
<dbReference type="Proteomes" id="UP000179807">
    <property type="component" value="Unassembled WGS sequence"/>
</dbReference>
<evidence type="ECO:0000256" key="2">
    <source>
        <dbReference type="ARBA" id="ARBA00022670"/>
    </source>
</evidence>
<dbReference type="AlphaFoldDB" id="A0A1J4KUQ9"/>
<dbReference type="InterPro" id="IPR036852">
    <property type="entry name" value="Peptidase_S8/S53_dom_sf"/>
</dbReference>
<dbReference type="VEuPathDB" id="TrichDB:TRFO_14494"/>
<reference evidence="7" key="1">
    <citation type="submission" date="2016-10" db="EMBL/GenBank/DDBJ databases">
        <authorList>
            <person name="Benchimol M."/>
            <person name="Almeida L.G."/>
            <person name="Vasconcelos A.T."/>
            <person name="Perreira-Neves A."/>
            <person name="Rosa I.A."/>
            <person name="Tasca T."/>
            <person name="Bogo M.R."/>
            <person name="de Souza W."/>
        </authorList>
    </citation>
    <scope>NUCLEOTIDE SEQUENCE [LARGE SCALE GENOMIC DNA]</scope>
    <source>
        <strain evidence="7">K</strain>
    </source>
</reference>
<dbReference type="GO" id="GO:0006508">
    <property type="term" value="P:proteolysis"/>
    <property type="evidence" value="ECO:0007669"/>
    <property type="project" value="UniProtKB-KW"/>
</dbReference>
<dbReference type="PANTHER" id="PTHR43399:SF4">
    <property type="entry name" value="CELL WALL-ASSOCIATED PROTEASE"/>
    <property type="match status" value="1"/>
</dbReference>
<dbReference type="Gene3D" id="3.40.50.200">
    <property type="entry name" value="Peptidase S8/S53 domain"/>
    <property type="match status" value="1"/>
</dbReference>
<dbReference type="GO" id="GO:0004252">
    <property type="term" value="F:serine-type endopeptidase activity"/>
    <property type="evidence" value="ECO:0007669"/>
    <property type="project" value="InterPro"/>
</dbReference>
<proteinExistence type="inferred from homology"/>
<keyword evidence="8" id="KW-1185">Reference proteome</keyword>
<dbReference type="PROSITE" id="PS00138">
    <property type="entry name" value="SUBTILASE_SER"/>
    <property type="match status" value="1"/>
</dbReference>
<evidence type="ECO:0000256" key="1">
    <source>
        <dbReference type="ARBA" id="ARBA00011073"/>
    </source>
</evidence>
<name>A0A1J4KUQ9_9EUKA</name>
<evidence type="ECO:0000313" key="8">
    <source>
        <dbReference type="Proteomes" id="UP000179807"/>
    </source>
</evidence>
<dbReference type="InterPro" id="IPR023828">
    <property type="entry name" value="Peptidase_S8_Ser-AS"/>
</dbReference>
<keyword evidence="3" id="KW-0378">Hydrolase</keyword>
<dbReference type="PROSITE" id="PS51892">
    <property type="entry name" value="SUBTILASE"/>
    <property type="match status" value="1"/>
</dbReference>
<dbReference type="GeneID" id="94832558"/>
<dbReference type="PANTHER" id="PTHR43399">
    <property type="entry name" value="SUBTILISIN-RELATED"/>
    <property type="match status" value="1"/>
</dbReference>
<dbReference type="Gene3D" id="2.60.120.380">
    <property type="match status" value="1"/>
</dbReference>